<accession>A0A0N4UBS7</accession>
<dbReference type="PROSITE" id="PS00214">
    <property type="entry name" value="FABP"/>
    <property type="match status" value="1"/>
</dbReference>
<dbReference type="Proteomes" id="UP000274756">
    <property type="component" value="Unassembled WGS sequence"/>
</dbReference>
<keyword evidence="7" id="KW-1185">Reference proteome</keyword>
<dbReference type="PANTHER" id="PTHR22725">
    <property type="entry name" value="FATTY ACID-BINDING PROTEIN HOMOLOG 1-RELATED-RELATED"/>
    <property type="match status" value="1"/>
</dbReference>
<dbReference type="InterPro" id="IPR040094">
    <property type="entry name" value="Lbp1-4"/>
</dbReference>
<keyword evidence="3" id="KW-0446">Lipid-binding</keyword>
<keyword evidence="2" id="KW-0813">Transport</keyword>
<dbReference type="PANTHER" id="PTHR22725:SF9">
    <property type="entry name" value="FATTY ACID-BINDING PROTEIN HOMOLOG 3"/>
    <property type="match status" value="1"/>
</dbReference>
<name>A0A0N4UBS7_DRAME</name>
<feature type="domain" description="Cytosolic fatty-acid binding proteins" evidence="4">
    <location>
        <begin position="7"/>
        <end position="24"/>
    </location>
</feature>
<sequence>MSEKFFGTFHLERSENFDQFLASKGVNWFIRKMIQLASVTKVFAKSKEVENAYDMSNLTSKKDTIYKNWKLNETFEDEGLDGGRHQITFNYDKDCDCLMEKHIRLENPDDKGETYYYTIENDMLVLVINLLHFSIKK</sequence>
<reference evidence="5 7" key="2">
    <citation type="submission" date="2018-11" db="EMBL/GenBank/DDBJ databases">
        <authorList>
            <consortium name="Pathogen Informatics"/>
        </authorList>
    </citation>
    <scope>NUCLEOTIDE SEQUENCE [LARGE SCALE GENOMIC DNA]</scope>
</reference>
<evidence type="ECO:0000313" key="6">
    <source>
        <dbReference type="Proteomes" id="UP000038040"/>
    </source>
</evidence>
<evidence type="ECO:0000259" key="4">
    <source>
        <dbReference type="PROSITE" id="PS00214"/>
    </source>
</evidence>
<evidence type="ECO:0000256" key="1">
    <source>
        <dbReference type="ARBA" id="ARBA00008390"/>
    </source>
</evidence>
<evidence type="ECO:0000256" key="3">
    <source>
        <dbReference type="ARBA" id="ARBA00023121"/>
    </source>
</evidence>
<reference evidence="8" key="1">
    <citation type="submission" date="2017-02" db="UniProtKB">
        <authorList>
            <consortium name="WormBaseParasite"/>
        </authorList>
    </citation>
    <scope>IDENTIFICATION</scope>
</reference>
<protein>
    <submittedName>
        <fullName evidence="8">FABP domain-containing protein</fullName>
    </submittedName>
</protein>
<dbReference type="SUPFAM" id="SSF50814">
    <property type="entry name" value="Lipocalins"/>
    <property type="match status" value="1"/>
</dbReference>
<proteinExistence type="inferred from homology"/>
<dbReference type="Proteomes" id="UP000038040">
    <property type="component" value="Unplaced"/>
</dbReference>
<evidence type="ECO:0000313" key="8">
    <source>
        <dbReference type="WBParaSite" id="DME_0000468001-mRNA-1"/>
    </source>
</evidence>
<organism evidence="6 8">
    <name type="scientific">Dracunculus medinensis</name>
    <name type="common">Guinea worm</name>
    <dbReference type="NCBI Taxonomy" id="318479"/>
    <lineage>
        <taxon>Eukaryota</taxon>
        <taxon>Metazoa</taxon>
        <taxon>Ecdysozoa</taxon>
        <taxon>Nematoda</taxon>
        <taxon>Chromadorea</taxon>
        <taxon>Rhabditida</taxon>
        <taxon>Spirurina</taxon>
        <taxon>Dracunculoidea</taxon>
        <taxon>Dracunculidae</taxon>
        <taxon>Dracunculus</taxon>
    </lineage>
</organism>
<dbReference type="OrthoDB" id="412780at2759"/>
<dbReference type="CDD" id="cd00742">
    <property type="entry name" value="FABP"/>
    <property type="match status" value="1"/>
</dbReference>
<dbReference type="InterPro" id="IPR000463">
    <property type="entry name" value="Fatty_acid-bd"/>
</dbReference>
<dbReference type="GO" id="GO:0008289">
    <property type="term" value="F:lipid binding"/>
    <property type="evidence" value="ECO:0007669"/>
    <property type="project" value="UniProtKB-KW"/>
</dbReference>
<evidence type="ECO:0000313" key="5">
    <source>
        <dbReference type="EMBL" id="VDN58590.1"/>
    </source>
</evidence>
<dbReference type="PRINTS" id="PR00178">
    <property type="entry name" value="FATTYACIDBP"/>
</dbReference>
<dbReference type="AlphaFoldDB" id="A0A0N4UBS7"/>
<dbReference type="STRING" id="318479.A0A0N4UBS7"/>
<gene>
    <name evidence="5" type="ORF">DME_LOCUS8563</name>
</gene>
<dbReference type="Gene3D" id="2.40.128.20">
    <property type="match status" value="1"/>
</dbReference>
<evidence type="ECO:0000256" key="2">
    <source>
        <dbReference type="ARBA" id="ARBA00022448"/>
    </source>
</evidence>
<dbReference type="WBParaSite" id="DME_0000468001-mRNA-1">
    <property type="protein sequence ID" value="DME_0000468001-mRNA-1"/>
    <property type="gene ID" value="DME_0000468001"/>
</dbReference>
<comment type="similarity">
    <text evidence="1">Belongs to the calycin superfamily. Fatty-acid binding protein (FABP) family.</text>
</comment>
<dbReference type="EMBL" id="UYYG01001170">
    <property type="protein sequence ID" value="VDN58590.1"/>
    <property type="molecule type" value="Genomic_DNA"/>
</dbReference>
<evidence type="ECO:0000313" key="7">
    <source>
        <dbReference type="Proteomes" id="UP000274756"/>
    </source>
</evidence>
<dbReference type="InterPro" id="IPR012674">
    <property type="entry name" value="Calycin"/>
</dbReference>